<evidence type="ECO:0000313" key="5">
    <source>
        <dbReference type="Proteomes" id="UP001320544"/>
    </source>
</evidence>
<keyword evidence="2" id="KW-0732">Signal</keyword>
<feature type="region of interest" description="Disordered" evidence="1">
    <location>
        <begin position="248"/>
        <end position="270"/>
    </location>
</feature>
<proteinExistence type="predicted"/>
<dbReference type="InterPro" id="IPR000572">
    <property type="entry name" value="OxRdtase_Mopterin-bd_dom"/>
</dbReference>
<dbReference type="Proteomes" id="UP001320544">
    <property type="component" value="Chromosome"/>
</dbReference>
<dbReference type="Gene3D" id="3.90.420.10">
    <property type="entry name" value="Oxidoreductase, molybdopterin-binding domain"/>
    <property type="match status" value="1"/>
</dbReference>
<evidence type="ECO:0000256" key="1">
    <source>
        <dbReference type="SAM" id="MobiDB-lite"/>
    </source>
</evidence>
<sequence length="270" mass="27637">MKKTTQYGRTTLSAVAGITMVVSMVATPAVAMADDAAQGAAEPVGGTEVQANSATVGSAQVTEAEVAGEFAFDQTTITPNAVIKTFFQKATQAICGASTSIAADNPLGWRLSVSGDVQNAFTATVGDLANEESVNKVMTCTCGGNPAGGRAIITADVKGIPIEALLSRAGAEPGANALTFVSADGTEMTLPLAYVIGRHAVLSYEINDEDLSASVGGNNQLWMMKTPANYFVRDVVEVVVSTEEVAPEAPGVNDEHPNSPNAGVLAGIQE</sequence>
<evidence type="ECO:0000256" key="2">
    <source>
        <dbReference type="SAM" id="SignalP"/>
    </source>
</evidence>
<organism evidence="4 5">
    <name type="scientific">Raoultibacter timonensis</name>
    <dbReference type="NCBI Taxonomy" id="1907662"/>
    <lineage>
        <taxon>Bacteria</taxon>
        <taxon>Bacillati</taxon>
        <taxon>Actinomycetota</taxon>
        <taxon>Coriobacteriia</taxon>
        <taxon>Eggerthellales</taxon>
        <taxon>Eggerthellaceae</taxon>
        <taxon>Raoultibacter</taxon>
    </lineage>
</organism>
<evidence type="ECO:0000313" key="4">
    <source>
        <dbReference type="EMBL" id="BDE95049.1"/>
    </source>
</evidence>
<reference evidence="4 5" key="1">
    <citation type="submission" date="2022-01" db="EMBL/GenBank/DDBJ databases">
        <title>Novel bile acid biosynthetic pathways are enriched in the microbiome of centenarians.</title>
        <authorList>
            <person name="Sato Y."/>
            <person name="Atarashi K."/>
            <person name="Plichta R.D."/>
            <person name="Arai Y."/>
            <person name="Sasajima S."/>
            <person name="Kearney M.S."/>
            <person name="Suda W."/>
            <person name="Takeshita K."/>
            <person name="Sasaki T."/>
            <person name="Okamoto S."/>
            <person name="Skelly N.A."/>
            <person name="Okamura Y."/>
            <person name="Vlamakis H."/>
            <person name="Li Y."/>
            <person name="Tanoue T."/>
            <person name="Takei H."/>
            <person name="Nittono H."/>
            <person name="Narushima S."/>
            <person name="Irie J."/>
            <person name="Itoh H."/>
            <person name="Moriya K."/>
            <person name="Sugiura Y."/>
            <person name="Suematsu M."/>
            <person name="Moritoki N."/>
            <person name="Shibata S."/>
            <person name="Littman R.D."/>
            <person name="Fischbach A.M."/>
            <person name="Uwamino Y."/>
            <person name="Inoue T."/>
            <person name="Honda A."/>
            <person name="Hattori M."/>
            <person name="Murai T."/>
            <person name="Xavier J.R."/>
            <person name="Hirose N."/>
            <person name="Honda K."/>
        </authorList>
    </citation>
    <scope>NUCLEOTIDE SEQUENCE [LARGE SCALE GENOMIC DNA]</scope>
    <source>
        <strain evidence="4 5">CE91-St30</strain>
    </source>
</reference>
<dbReference type="SUPFAM" id="SSF56524">
    <property type="entry name" value="Oxidoreductase molybdopterin-binding domain"/>
    <property type="match status" value="1"/>
</dbReference>
<dbReference type="EMBL" id="AP025564">
    <property type="protein sequence ID" value="BDE95049.1"/>
    <property type="molecule type" value="Genomic_DNA"/>
</dbReference>
<evidence type="ECO:0000259" key="3">
    <source>
        <dbReference type="Pfam" id="PF00174"/>
    </source>
</evidence>
<dbReference type="RefSeq" id="WP_244411543.1">
    <property type="nucleotide sequence ID" value="NZ_AP025564.1"/>
</dbReference>
<protein>
    <recommendedName>
        <fullName evidence="3">Oxidoreductase molybdopterin-binding domain-containing protein</fullName>
    </recommendedName>
</protein>
<name>A0ABN6MBP4_9ACTN</name>
<feature type="signal peptide" evidence="2">
    <location>
        <begin position="1"/>
        <end position="31"/>
    </location>
</feature>
<gene>
    <name evidence="4" type="ORF">CE91St30_03820</name>
</gene>
<keyword evidence="5" id="KW-1185">Reference proteome</keyword>
<dbReference type="Pfam" id="PF00174">
    <property type="entry name" value="Oxidored_molyb"/>
    <property type="match status" value="1"/>
</dbReference>
<accession>A0ABN6MBP4</accession>
<dbReference type="InterPro" id="IPR036374">
    <property type="entry name" value="OxRdtase_Mopterin-bd_sf"/>
</dbReference>
<feature type="chain" id="PRO_5045274590" description="Oxidoreductase molybdopterin-binding domain-containing protein" evidence="2">
    <location>
        <begin position="32"/>
        <end position="270"/>
    </location>
</feature>
<feature type="domain" description="Oxidoreductase molybdopterin-binding" evidence="3">
    <location>
        <begin position="105"/>
        <end position="244"/>
    </location>
</feature>